<gene>
    <name evidence="1" type="ORF">NC99_07590</name>
</gene>
<dbReference type="EMBL" id="LGIA01000027">
    <property type="protein sequence ID" value="KOH46448.1"/>
    <property type="molecule type" value="Genomic_DNA"/>
</dbReference>
<comment type="caution">
    <text evidence="1">The sequence shown here is derived from an EMBL/GenBank/DDBJ whole genome shotgun (WGS) entry which is preliminary data.</text>
</comment>
<reference evidence="2" key="1">
    <citation type="submission" date="2015-07" db="EMBL/GenBank/DDBJ databases">
        <title>Genome sequencing of Sunxiuqinia dokdonensis strain SK.</title>
        <authorList>
            <person name="Ahn S."/>
            <person name="Kim B.-C."/>
        </authorList>
    </citation>
    <scope>NUCLEOTIDE SEQUENCE [LARGE SCALE GENOMIC DNA]</scope>
    <source>
        <strain evidence="2">SK</strain>
    </source>
</reference>
<evidence type="ECO:0000313" key="1">
    <source>
        <dbReference type="EMBL" id="KOH46448.1"/>
    </source>
</evidence>
<keyword evidence="2" id="KW-1185">Reference proteome</keyword>
<evidence type="ECO:0000313" key="2">
    <source>
        <dbReference type="Proteomes" id="UP000036958"/>
    </source>
</evidence>
<name>A0A0L8VDL2_9BACT</name>
<organism evidence="1 2">
    <name type="scientific">Sunxiuqinia dokdonensis</name>
    <dbReference type="NCBI Taxonomy" id="1409788"/>
    <lineage>
        <taxon>Bacteria</taxon>
        <taxon>Pseudomonadati</taxon>
        <taxon>Bacteroidota</taxon>
        <taxon>Bacteroidia</taxon>
        <taxon>Marinilabiliales</taxon>
        <taxon>Prolixibacteraceae</taxon>
        <taxon>Sunxiuqinia</taxon>
    </lineage>
</organism>
<dbReference type="AlphaFoldDB" id="A0A0L8VDL2"/>
<protein>
    <submittedName>
        <fullName evidence="1">Uncharacterized protein</fullName>
    </submittedName>
</protein>
<sequence length="40" mass="4627">MRCLGYPDRLVMVFSSYESIVLTSYQLNISRPTELSTRSI</sequence>
<proteinExistence type="predicted"/>
<accession>A0A0L8VDL2</accession>
<dbReference type="Proteomes" id="UP000036958">
    <property type="component" value="Unassembled WGS sequence"/>
</dbReference>